<accession>S4PGG4</accession>
<reference evidence="2 3" key="2">
    <citation type="journal article" date="2013" name="Genome Announc.">
        <title>Draft Genome Sequences of Porphyromonas crevioricanis JCM 15906T and Porphyromonas cansulci JCM 13913T Isolated from a Canine Oral Cavity.</title>
        <authorList>
            <person name="Sakamoto M."/>
            <person name="Tanaka N."/>
            <person name="Shiwa Y."/>
            <person name="Yoshikawa H."/>
            <person name="Ohkuma M."/>
        </authorList>
    </citation>
    <scope>NUCLEOTIDE SEQUENCE [LARGE SCALE GENOMIC DNA]</scope>
    <source>
        <strain evidence="2 3">JCM 15906</strain>
    </source>
</reference>
<reference evidence="3" key="1">
    <citation type="journal article" date="2013" name="Genome">
        <title>Draft Genome Sequences of Porphyromonas crevioricanis JCM 15906T and Porphyromonas cansulci JCM 13913T Isolated from a Canine Oral Cavity.</title>
        <authorList>
            <person name="Sakamoto M."/>
            <person name="Tanaka N."/>
            <person name="Shiwa Y."/>
            <person name="Yoshikawa H."/>
            <person name="Ohkuma M."/>
        </authorList>
    </citation>
    <scope>NUCLEOTIDE SEQUENCE [LARGE SCALE GENOMIC DNA]</scope>
    <source>
        <strain evidence="3">JCM 15906</strain>
    </source>
</reference>
<evidence type="ECO:0000313" key="3">
    <source>
        <dbReference type="Proteomes" id="UP000018031"/>
    </source>
</evidence>
<feature type="compositionally biased region" description="Polar residues" evidence="1">
    <location>
        <begin position="15"/>
        <end position="27"/>
    </location>
</feature>
<organism evidence="2 3">
    <name type="scientific">Porphyromonas crevioricanis JCM 15906</name>
    <dbReference type="NCBI Taxonomy" id="1305617"/>
    <lineage>
        <taxon>Bacteria</taxon>
        <taxon>Pseudomonadati</taxon>
        <taxon>Bacteroidota</taxon>
        <taxon>Bacteroidia</taxon>
        <taxon>Bacteroidales</taxon>
        <taxon>Porphyromonadaceae</taxon>
        <taxon>Porphyromonas</taxon>
    </lineage>
</organism>
<feature type="compositionally biased region" description="Basic and acidic residues" evidence="1">
    <location>
        <begin position="1"/>
        <end position="12"/>
    </location>
</feature>
<comment type="caution">
    <text evidence="2">The sequence shown here is derived from an EMBL/GenBank/DDBJ whole genome shotgun (WGS) entry which is preliminary data.</text>
</comment>
<protein>
    <submittedName>
        <fullName evidence="2">Uncharacterized protein</fullName>
    </submittedName>
</protein>
<evidence type="ECO:0000256" key="1">
    <source>
        <dbReference type="SAM" id="MobiDB-lite"/>
    </source>
</evidence>
<gene>
    <name evidence="2" type="ORF">PORCRE_386</name>
</gene>
<sequence length="48" mass="5662">MHKDTVCKEEYNRWQPHNTQNGSTREQAGNLLTPKDRHIFATQRDPIV</sequence>
<name>S4PGG4_9PORP</name>
<dbReference type="EMBL" id="BAOU01000010">
    <property type="protein sequence ID" value="GAD04694.1"/>
    <property type="molecule type" value="Genomic_DNA"/>
</dbReference>
<evidence type="ECO:0000313" key="2">
    <source>
        <dbReference type="EMBL" id="GAD04694.1"/>
    </source>
</evidence>
<dbReference type="AlphaFoldDB" id="S4PGG4"/>
<dbReference type="Proteomes" id="UP000018031">
    <property type="component" value="Unassembled WGS sequence"/>
</dbReference>
<proteinExistence type="predicted"/>
<feature type="region of interest" description="Disordered" evidence="1">
    <location>
        <begin position="1"/>
        <end position="48"/>
    </location>
</feature>